<gene>
    <name evidence="2" type="ORF">C9J27_17610</name>
</gene>
<evidence type="ECO:0000313" key="3">
    <source>
        <dbReference type="Proteomes" id="UP000241426"/>
    </source>
</evidence>
<dbReference type="EMBL" id="PYNF01000018">
    <property type="protein sequence ID" value="PSU95691.1"/>
    <property type="molecule type" value="Genomic_DNA"/>
</dbReference>
<comment type="caution">
    <text evidence="2">The sequence shown here is derived from an EMBL/GenBank/DDBJ whole genome shotgun (WGS) entry which is preliminary data.</text>
</comment>
<keyword evidence="1" id="KW-0812">Transmembrane</keyword>
<accession>A0A2T3KEC5</accession>
<dbReference type="Gene3D" id="1.10.10.10">
    <property type="entry name" value="Winged helix-like DNA-binding domain superfamily/Winged helix DNA-binding domain"/>
    <property type="match status" value="1"/>
</dbReference>
<dbReference type="InterPro" id="IPR036388">
    <property type="entry name" value="WH-like_DNA-bd_sf"/>
</dbReference>
<keyword evidence="1" id="KW-1133">Transmembrane helix</keyword>
<dbReference type="AlphaFoldDB" id="A0A2T3KEC5"/>
<reference evidence="2 3" key="1">
    <citation type="submission" date="2018-01" db="EMBL/GenBank/DDBJ databases">
        <title>Whole genome sequencing of Histamine producing bacteria.</title>
        <authorList>
            <person name="Butler K."/>
        </authorList>
    </citation>
    <scope>NUCLEOTIDE SEQUENCE [LARGE SCALE GENOMIC DNA]</scope>
    <source>
        <strain evidence="2 3">FS-7.2</strain>
    </source>
</reference>
<evidence type="ECO:0008006" key="4">
    <source>
        <dbReference type="Google" id="ProtNLM"/>
    </source>
</evidence>
<sequence length="187" mass="21362">MMLCSKRLQVGDLMTTKTAVKCYRFEGIDFIPENRLLNWHDNQQTLLTADESRFLASLCYLAGEVVSTESIYRYTFTSPNAYEESCDHHYDLNVLLLSLSKKLLRNGKMAIPIYIIPSYGFRVSLPNTTSVRNETTPLKSPPSWPALVKNKSKKPLLQVININYAIITTVVIITFTLLIGYWIMTTQ</sequence>
<dbReference type="Proteomes" id="UP000241426">
    <property type="component" value="Unassembled WGS sequence"/>
</dbReference>
<evidence type="ECO:0000313" key="2">
    <source>
        <dbReference type="EMBL" id="PSU95691.1"/>
    </source>
</evidence>
<protein>
    <recommendedName>
        <fullName evidence="4">OmpR/PhoB-type domain-containing protein</fullName>
    </recommendedName>
</protein>
<feature type="transmembrane region" description="Helical" evidence="1">
    <location>
        <begin position="162"/>
        <end position="184"/>
    </location>
</feature>
<evidence type="ECO:0000256" key="1">
    <source>
        <dbReference type="SAM" id="Phobius"/>
    </source>
</evidence>
<organism evidence="2 3">
    <name type="scientific">Photobacterium kishitanii</name>
    <dbReference type="NCBI Taxonomy" id="318456"/>
    <lineage>
        <taxon>Bacteria</taxon>
        <taxon>Pseudomonadati</taxon>
        <taxon>Pseudomonadota</taxon>
        <taxon>Gammaproteobacteria</taxon>
        <taxon>Vibrionales</taxon>
        <taxon>Vibrionaceae</taxon>
        <taxon>Photobacterium</taxon>
    </lineage>
</organism>
<proteinExistence type="predicted"/>
<keyword evidence="1" id="KW-0472">Membrane</keyword>
<name>A0A2T3KEC5_9GAMM</name>